<gene>
    <name evidence="2" type="ORF">OKA05_05975</name>
</gene>
<feature type="signal peptide" evidence="1">
    <location>
        <begin position="1"/>
        <end position="20"/>
    </location>
</feature>
<reference evidence="2 3" key="1">
    <citation type="submission" date="2022-10" db="EMBL/GenBank/DDBJ databases">
        <title>Luteolibacter arcticus strain CCTCC AB 2014275, whole genome shotgun sequencing project.</title>
        <authorList>
            <person name="Zhao G."/>
            <person name="Shen L."/>
        </authorList>
    </citation>
    <scope>NUCLEOTIDE SEQUENCE [LARGE SCALE GENOMIC DNA]</scope>
    <source>
        <strain evidence="2 3">CCTCC AB 2014275</strain>
    </source>
</reference>
<dbReference type="Proteomes" id="UP001320876">
    <property type="component" value="Unassembled WGS sequence"/>
</dbReference>
<evidence type="ECO:0000313" key="2">
    <source>
        <dbReference type="EMBL" id="MCW1922092.1"/>
    </source>
</evidence>
<name>A0ABT3GEQ0_9BACT</name>
<evidence type="ECO:0000313" key="3">
    <source>
        <dbReference type="Proteomes" id="UP001320876"/>
    </source>
</evidence>
<keyword evidence="1" id="KW-0732">Signal</keyword>
<dbReference type="EMBL" id="JAPDDT010000002">
    <property type="protein sequence ID" value="MCW1922092.1"/>
    <property type="molecule type" value="Genomic_DNA"/>
</dbReference>
<sequence>MKSKLLLAALAASLIGSAEATIVLNTQFGTAFNSGGAPVAAGTLYALVIDTDNNSTFAGGFGVNTTLGAVGANSVFTTGQQLTLGQTLGGDTIFHLGAFDGAGEGITAEVLSLTLGVNGVLNGRSFAIYWFPGATLANRTVGTQVGGMNSNLPADGGLDPMIMPADGATVNIGAATADGSGTQPNIRFTAVDLVPEPSAALLGLLGAVGLIRRRR</sequence>
<protein>
    <recommendedName>
        <fullName evidence="4">PEP-CTERM protein-sorting domain-containing protein</fullName>
    </recommendedName>
</protein>
<dbReference type="RefSeq" id="WP_264486202.1">
    <property type="nucleotide sequence ID" value="NZ_JAPDDT010000002.1"/>
</dbReference>
<proteinExistence type="predicted"/>
<evidence type="ECO:0008006" key="4">
    <source>
        <dbReference type="Google" id="ProtNLM"/>
    </source>
</evidence>
<organism evidence="2 3">
    <name type="scientific">Luteolibacter arcticus</name>
    <dbReference type="NCBI Taxonomy" id="1581411"/>
    <lineage>
        <taxon>Bacteria</taxon>
        <taxon>Pseudomonadati</taxon>
        <taxon>Verrucomicrobiota</taxon>
        <taxon>Verrucomicrobiia</taxon>
        <taxon>Verrucomicrobiales</taxon>
        <taxon>Verrucomicrobiaceae</taxon>
        <taxon>Luteolibacter</taxon>
    </lineage>
</organism>
<comment type="caution">
    <text evidence="2">The sequence shown here is derived from an EMBL/GenBank/DDBJ whole genome shotgun (WGS) entry which is preliminary data.</text>
</comment>
<accession>A0ABT3GEQ0</accession>
<feature type="chain" id="PRO_5045367550" description="PEP-CTERM protein-sorting domain-containing protein" evidence="1">
    <location>
        <begin position="21"/>
        <end position="215"/>
    </location>
</feature>
<keyword evidence="3" id="KW-1185">Reference proteome</keyword>
<evidence type="ECO:0000256" key="1">
    <source>
        <dbReference type="SAM" id="SignalP"/>
    </source>
</evidence>